<protein>
    <submittedName>
        <fullName evidence="1">Uncharacterized protein</fullName>
    </submittedName>
</protein>
<name>A0A6P2BL71_9ACTN</name>
<reference evidence="1 2" key="1">
    <citation type="submission" date="2018-11" db="EMBL/GenBank/DDBJ databases">
        <title>Trebonia kvetii gen.nov., sp.nov., a novel acidophilic actinobacterium, and proposal of the new actinobacterial family Treboniaceae fam. nov.</title>
        <authorList>
            <person name="Rapoport D."/>
            <person name="Sagova-Mareckova M."/>
            <person name="Sedlacek I."/>
            <person name="Provaznik J."/>
            <person name="Kralova S."/>
            <person name="Pavlinic D."/>
            <person name="Benes V."/>
            <person name="Kopecky J."/>
        </authorList>
    </citation>
    <scope>NUCLEOTIDE SEQUENCE [LARGE SCALE GENOMIC DNA]</scope>
    <source>
        <strain evidence="1 2">15Tr583</strain>
    </source>
</reference>
<proteinExistence type="predicted"/>
<dbReference type="AlphaFoldDB" id="A0A6P2BL71"/>
<organism evidence="1 2">
    <name type="scientific">Trebonia kvetii</name>
    <dbReference type="NCBI Taxonomy" id="2480626"/>
    <lineage>
        <taxon>Bacteria</taxon>
        <taxon>Bacillati</taxon>
        <taxon>Actinomycetota</taxon>
        <taxon>Actinomycetes</taxon>
        <taxon>Streptosporangiales</taxon>
        <taxon>Treboniaceae</taxon>
        <taxon>Trebonia</taxon>
    </lineage>
</organism>
<dbReference type="OrthoDB" id="4304519at2"/>
<dbReference type="RefSeq" id="WP_145862103.1">
    <property type="nucleotide sequence ID" value="NZ_RPFW01000012.1"/>
</dbReference>
<sequence>MSDCPDGTLALARCAAEAIRSLNHATLGEDGLDQPADAYEVLGELSLAASRLPQLLGQVGTWLAAALAGGRLGCDDGTDPAAAVSGAWLFIADARGSAAALARDLQLAQQQLAAVNGSPSRKDPRS</sequence>
<evidence type="ECO:0000313" key="2">
    <source>
        <dbReference type="Proteomes" id="UP000460272"/>
    </source>
</evidence>
<evidence type="ECO:0000313" key="1">
    <source>
        <dbReference type="EMBL" id="TVY99617.1"/>
    </source>
</evidence>
<gene>
    <name evidence="1" type="ORF">EAS64_40820</name>
</gene>
<accession>A0A6P2BL71</accession>
<comment type="caution">
    <text evidence="1">The sequence shown here is derived from an EMBL/GenBank/DDBJ whole genome shotgun (WGS) entry which is preliminary data.</text>
</comment>
<dbReference type="Proteomes" id="UP000460272">
    <property type="component" value="Unassembled WGS sequence"/>
</dbReference>
<dbReference type="EMBL" id="RPFW01000012">
    <property type="protein sequence ID" value="TVY99617.1"/>
    <property type="molecule type" value="Genomic_DNA"/>
</dbReference>
<keyword evidence="2" id="KW-1185">Reference proteome</keyword>